<keyword evidence="10 11" id="KW-0961">Cell wall biogenesis/degradation</keyword>
<organism evidence="12 13">
    <name type="scientific">Thiomicrospira aerophila AL3</name>
    <dbReference type="NCBI Taxonomy" id="717772"/>
    <lineage>
        <taxon>Bacteria</taxon>
        <taxon>Pseudomonadati</taxon>
        <taxon>Pseudomonadota</taxon>
        <taxon>Gammaproteobacteria</taxon>
        <taxon>Thiotrichales</taxon>
        <taxon>Piscirickettsiaceae</taxon>
        <taxon>Thiomicrospira</taxon>
    </lineage>
</organism>
<evidence type="ECO:0000256" key="1">
    <source>
        <dbReference type="ARBA" id="ARBA00004141"/>
    </source>
</evidence>
<dbReference type="GO" id="GO:0005886">
    <property type="term" value="C:plasma membrane"/>
    <property type="evidence" value="ECO:0007669"/>
    <property type="project" value="UniProtKB-SubCell"/>
</dbReference>
<gene>
    <name evidence="11" type="primary">mrdB</name>
    <name evidence="11" type="synonym">rodA</name>
    <name evidence="12" type="ORF">THIAE_02420</name>
</gene>
<dbReference type="GO" id="GO:0008955">
    <property type="term" value="F:peptidoglycan glycosyltransferase activity"/>
    <property type="evidence" value="ECO:0007669"/>
    <property type="project" value="UniProtKB-UniRule"/>
</dbReference>
<evidence type="ECO:0000256" key="3">
    <source>
        <dbReference type="ARBA" id="ARBA00022676"/>
    </source>
</evidence>
<feature type="transmembrane region" description="Helical" evidence="11">
    <location>
        <begin position="124"/>
        <end position="141"/>
    </location>
</feature>
<dbReference type="GO" id="GO:0051301">
    <property type="term" value="P:cell division"/>
    <property type="evidence" value="ECO:0007669"/>
    <property type="project" value="InterPro"/>
</dbReference>
<dbReference type="Proteomes" id="UP000005380">
    <property type="component" value="Chromosome"/>
</dbReference>
<evidence type="ECO:0000256" key="6">
    <source>
        <dbReference type="ARBA" id="ARBA00022960"/>
    </source>
</evidence>
<evidence type="ECO:0000313" key="13">
    <source>
        <dbReference type="Proteomes" id="UP000005380"/>
    </source>
</evidence>
<feature type="transmembrane region" description="Helical" evidence="11">
    <location>
        <begin position="173"/>
        <end position="194"/>
    </location>
</feature>
<dbReference type="InParanoid" id="W0DV90"/>
<dbReference type="HOGENOM" id="CLU_029243_2_2_6"/>
<evidence type="ECO:0000256" key="7">
    <source>
        <dbReference type="ARBA" id="ARBA00022984"/>
    </source>
</evidence>
<sequence>MIALWSKARLGSTYVKPKNWLARIHIDGWLLLGLATLLTISLMTIYSASGADWQVTKNHAIRMGIAVVLMLIFAQIPPSWLKLVTPWFFIAGFFMLIAVLVVGDMGKGAQRWLDLGFVRFQPSEMMKLVLPMMIAWLFISHDLRIHPLRFILGILLTLLTAGMIFLQPDLGTALLIAMSGLFVVFLAGLPWKFIVGALVTLLASAPIAWNFLHSYQQQRILTFLNPESDPLGAGYHIIQSKIAIGSGGIEGKGFLGSTQAHLEFLPESTTDFIFSVFAEEFGLIGVVALLVVYLFVLVRGLMIAYQAQERYAQLVAASFTLTFFIYILVNIGMVSGLFPVVGLPLPLISYGGTSMVTLLISFGILMSIHTHKKFLYQNNQEA</sequence>
<evidence type="ECO:0000256" key="2">
    <source>
        <dbReference type="ARBA" id="ARBA00022475"/>
    </source>
</evidence>
<dbReference type="AlphaFoldDB" id="W0DV90"/>
<dbReference type="KEGG" id="tao:THIAE_02420"/>
<keyword evidence="13" id="KW-1185">Reference proteome</keyword>
<dbReference type="GO" id="GO:0015648">
    <property type="term" value="F:lipid-linked peptidoglycan transporter activity"/>
    <property type="evidence" value="ECO:0007669"/>
    <property type="project" value="TreeGrafter"/>
</dbReference>
<dbReference type="HAMAP" id="MF_02079">
    <property type="entry name" value="PGT_RodA"/>
    <property type="match status" value="1"/>
</dbReference>
<comment type="pathway">
    <text evidence="11">Cell wall biogenesis; peptidoglycan biosynthesis.</text>
</comment>
<protein>
    <recommendedName>
        <fullName evidence="11">Peptidoglycan glycosyltransferase MrdB</fullName>
        <shortName evidence="11">PGT</shortName>
        <ecNumber evidence="11">2.4.99.28</ecNumber>
    </recommendedName>
    <alternativeName>
        <fullName evidence="11">Cell elongation protein RodA</fullName>
    </alternativeName>
    <alternativeName>
        <fullName evidence="11">Cell wall polymerase</fullName>
    </alternativeName>
    <alternativeName>
        <fullName evidence="11">Peptidoglycan polymerase</fullName>
        <shortName evidence="11">PG polymerase</shortName>
    </alternativeName>
</protein>
<feature type="transmembrane region" description="Helical" evidence="11">
    <location>
        <begin position="60"/>
        <end position="78"/>
    </location>
</feature>
<dbReference type="STRING" id="717772.THIAE_02420"/>
<evidence type="ECO:0000256" key="11">
    <source>
        <dbReference type="HAMAP-Rule" id="MF_02079"/>
    </source>
</evidence>
<comment type="catalytic activity">
    <reaction evidence="11">
        <text>[GlcNAc-(1-&gt;4)-Mur2Ac(oyl-L-Ala-gamma-D-Glu-L-Lys-D-Ala-D-Ala)](n)-di-trans,octa-cis-undecaprenyl diphosphate + beta-D-GlcNAc-(1-&gt;4)-Mur2Ac(oyl-L-Ala-gamma-D-Glu-L-Lys-D-Ala-D-Ala)-di-trans,octa-cis-undecaprenyl diphosphate = [GlcNAc-(1-&gt;4)-Mur2Ac(oyl-L-Ala-gamma-D-Glu-L-Lys-D-Ala-D-Ala)](n+1)-di-trans,octa-cis-undecaprenyl diphosphate + di-trans,octa-cis-undecaprenyl diphosphate + H(+)</text>
        <dbReference type="Rhea" id="RHEA:23708"/>
        <dbReference type="Rhea" id="RHEA-COMP:9602"/>
        <dbReference type="Rhea" id="RHEA-COMP:9603"/>
        <dbReference type="ChEBI" id="CHEBI:15378"/>
        <dbReference type="ChEBI" id="CHEBI:58405"/>
        <dbReference type="ChEBI" id="CHEBI:60033"/>
        <dbReference type="ChEBI" id="CHEBI:78435"/>
        <dbReference type="EC" id="2.4.99.28"/>
    </reaction>
</comment>
<keyword evidence="11" id="KW-0997">Cell inner membrane</keyword>
<evidence type="ECO:0000313" key="12">
    <source>
        <dbReference type="EMBL" id="AHF00781.1"/>
    </source>
</evidence>
<dbReference type="PROSITE" id="PS00428">
    <property type="entry name" value="FTSW_RODA_SPOVE"/>
    <property type="match status" value="1"/>
</dbReference>
<keyword evidence="4 11" id="KW-0808">Transferase</keyword>
<evidence type="ECO:0000256" key="4">
    <source>
        <dbReference type="ARBA" id="ARBA00022679"/>
    </source>
</evidence>
<feature type="transmembrane region" description="Helical" evidence="11">
    <location>
        <begin position="28"/>
        <end position="48"/>
    </location>
</feature>
<dbReference type="Pfam" id="PF01098">
    <property type="entry name" value="FTSW_RODA_SPOVE"/>
    <property type="match status" value="1"/>
</dbReference>
<keyword evidence="2 11" id="KW-1003">Cell membrane</keyword>
<evidence type="ECO:0000256" key="10">
    <source>
        <dbReference type="ARBA" id="ARBA00023316"/>
    </source>
</evidence>
<dbReference type="InterPro" id="IPR001182">
    <property type="entry name" value="FtsW/RodA"/>
</dbReference>
<comment type="subcellular location">
    <subcellularLocation>
        <location evidence="11">Cell inner membrane</location>
        <topology evidence="11">Multi-pass membrane protein</topology>
    </subcellularLocation>
    <subcellularLocation>
        <location evidence="1">Membrane</location>
        <topology evidence="1">Multi-pass membrane protein</topology>
    </subcellularLocation>
</comment>
<keyword evidence="9 11" id="KW-0472">Membrane</keyword>
<feature type="transmembrane region" description="Helical" evidence="11">
    <location>
        <begin position="347"/>
        <end position="368"/>
    </location>
</feature>
<dbReference type="PANTHER" id="PTHR30474">
    <property type="entry name" value="CELL CYCLE PROTEIN"/>
    <property type="match status" value="1"/>
</dbReference>
<dbReference type="GO" id="GO:0009252">
    <property type="term" value="P:peptidoglycan biosynthetic process"/>
    <property type="evidence" value="ECO:0007669"/>
    <property type="project" value="UniProtKB-UniRule"/>
</dbReference>
<keyword evidence="8 11" id="KW-1133">Transmembrane helix</keyword>
<keyword evidence="3 11" id="KW-0328">Glycosyltransferase</keyword>
<evidence type="ECO:0000256" key="9">
    <source>
        <dbReference type="ARBA" id="ARBA00023136"/>
    </source>
</evidence>
<dbReference type="GO" id="GO:0008360">
    <property type="term" value="P:regulation of cell shape"/>
    <property type="evidence" value="ECO:0007669"/>
    <property type="project" value="UniProtKB-KW"/>
</dbReference>
<dbReference type="eggNOG" id="COG0772">
    <property type="taxonomic scope" value="Bacteria"/>
</dbReference>
<dbReference type="NCBIfam" id="TIGR02210">
    <property type="entry name" value="rodA_shape"/>
    <property type="match status" value="1"/>
</dbReference>
<reference evidence="12 13" key="1">
    <citation type="submission" date="2013-12" db="EMBL/GenBank/DDBJ databases">
        <authorList>
            <consortium name="DOE Joint Genome Institute"/>
            <person name="Kappler U."/>
            <person name="Huntemann M."/>
            <person name="Han J."/>
            <person name="Chen A."/>
            <person name="Kyrpides N."/>
            <person name="Mavromatis K."/>
            <person name="Markowitz V."/>
            <person name="Palaniappan K."/>
            <person name="Ivanova N."/>
            <person name="Schaumberg A."/>
            <person name="Pati A."/>
            <person name="Liolios K."/>
            <person name="Nordberg H.P."/>
            <person name="Cantor M.N."/>
            <person name="Hua S.X."/>
            <person name="Woyke T."/>
        </authorList>
    </citation>
    <scope>NUCLEOTIDE SEQUENCE [LARGE SCALE GENOMIC DNA]</scope>
    <source>
        <strain evidence="13">AL2</strain>
    </source>
</reference>
<dbReference type="OrthoDB" id="9768187at2"/>
<keyword evidence="6 11" id="KW-0133">Cell shape</keyword>
<feature type="transmembrane region" description="Helical" evidence="11">
    <location>
        <begin position="84"/>
        <end position="103"/>
    </location>
</feature>
<feature type="transmembrane region" description="Helical" evidence="11">
    <location>
        <begin position="314"/>
        <end position="341"/>
    </location>
</feature>
<dbReference type="EMBL" id="CP007030">
    <property type="protein sequence ID" value="AHF00781.1"/>
    <property type="molecule type" value="Genomic_DNA"/>
</dbReference>
<feature type="transmembrane region" description="Helical" evidence="11">
    <location>
        <begin position="281"/>
        <end position="302"/>
    </location>
</feature>
<keyword evidence="5 11" id="KW-0812">Transmembrane</keyword>
<dbReference type="FunCoup" id="W0DV90">
    <property type="interactions" value="261"/>
</dbReference>
<comment type="similarity">
    <text evidence="11">Belongs to the SEDS family. MrdB/RodA subfamily.</text>
</comment>
<dbReference type="InterPro" id="IPR018365">
    <property type="entry name" value="Cell_cycle_FtsW-rel_CS"/>
</dbReference>
<name>W0DV90_9GAMM</name>
<dbReference type="EC" id="2.4.99.28" evidence="11"/>
<dbReference type="GO" id="GO:0032153">
    <property type="term" value="C:cell division site"/>
    <property type="evidence" value="ECO:0007669"/>
    <property type="project" value="TreeGrafter"/>
</dbReference>
<dbReference type="RefSeq" id="WP_006459905.1">
    <property type="nucleotide sequence ID" value="NZ_CP007030.1"/>
</dbReference>
<feature type="transmembrane region" description="Helical" evidence="11">
    <location>
        <begin position="147"/>
        <end position="166"/>
    </location>
</feature>
<dbReference type="PANTHER" id="PTHR30474:SF1">
    <property type="entry name" value="PEPTIDOGLYCAN GLYCOSYLTRANSFERASE MRDB"/>
    <property type="match status" value="1"/>
</dbReference>
<evidence type="ECO:0000256" key="5">
    <source>
        <dbReference type="ARBA" id="ARBA00022692"/>
    </source>
</evidence>
<accession>W0DV90</accession>
<dbReference type="GO" id="GO:0071555">
    <property type="term" value="P:cell wall organization"/>
    <property type="evidence" value="ECO:0007669"/>
    <property type="project" value="UniProtKB-KW"/>
</dbReference>
<comment type="function">
    <text evidence="11">Peptidoglycan polymerase that is essential for cell wall elongation.</text>
</comment>
<keyword evidence="7 11" id="KW-0573">Peptidoglycan synthesis</keyword>
<proteinExistence type="inferred from homology"/>
<dbReference type="InterPro" id="IPR011923">
    <property type="entry name" value="RodA/MrdB"/>
</dbReference>
<evidence type="ECO:0000256" key="8">
    <source>
        <dbReference type="ARBA" id="ARBA00022989"/>
    </source>
</evidence>
<dbReference type="UniPathway" id="UPA00219"/>